<proteinExistence type="predicted"/>
<name>A0A0M2UZ59_9BACT</name>
<evidence type="ECO:0000313" key="2">
    <source>
        <dbReference type="Proteomes" id="UP000034954"/>
    </source>
</evidence>
<keyword evidence="2" id="KW-1185">Reference proteome</keyword>
<dbReference type="AlphaFoldDB" id="A0A0M2UZ59"/>
<accession>A0A0M2UZ59</accession>
<evidence type="ECO:0000313" key="1">
    <source>
        <dbReference type="EMBL" id="KKO20925.1"/>
    </source>
</evidence>
<dbReference type="Proteomes" id="UP000034954">
    <property type="component" value="Unassembled WGS sequence"/>
</dbReference>
<dbReference type="EMBL" id="LAQJ01000044">
    <property type="protein sequence ID" value="KKO20925.1"/>
    <property type="molecule type" value="Genomic_DNA"/>
</dbReference>
<sequence length="87" mass="10052">MLKKVWEPPKKLEDVPDTMDRVSALIQFVQDLTAQPTPPVDEYNFSSHGYYGFYLFLGFVQDTVEECQKIICNSVKAEREGNNHVKQ</sequence>
<gene>
    <name evidence="1" type="ORF">BROFUL_00358</name>
</gene>
<comment type="caution">
    <text evidence="1">The sequence shown here is derived from an EMBL/GenBank/DDBJ whole genome shotgun (WGS) entry which is preliminary data.</text>
</comment>
<reference evidence="1 2" key="1">
    <citation type="journal article" date="2013" name="BMC Microbiol.">
        <title>Identification of the type II cytochrome c maturation pathway in anammox bacteria by comparative genomics.</title>
        <authorList>
            <person name="Ferousi C."/>
            <person name="Speth D.R."/>
            <person name="Reimann J."/>
            <person name="Op den Camp H.J."/>
            <person name="Allen J.W."/>
            <person name="Keltjens J.T."/>
            <person name="Jetten M.S."/>
        </authorList>
    </citation>
    <scope>NUCLEOTIDE SEQUENCE [LARGE SCALE GENOMIC DNA]</scope>
    <source>
        <strain evidence="1">RU1</strain>
    </source>
</reference>
<organism evidence="1 2">
    <name type="scientific">Candidatus Brocadia fulgida</name>
    <dbReference type="NCBI Taxonomy" id="380242"/>
    <lineage>
        <taxon>Bacteria</taxon>
        <taxon>Pseudomonadati</taxon>
        <taxon>Planctomycetota</taxon>
        <taxon>Candidatus Brocadiia</taxon>
        <taxon>Candidatus Brocadiales</taxon>
        <taxon>Candidatus Brocadiaceae</taxon>
        <taxon>Candidatus Brocadia</taxon>
    </lineage>
</organism>
<protein>
    <submittedName>
        <fullName evidence="1">Uncharacterized protein</fullName>
    </submittedName>
</protein>